<organism evidence="6 7">
    <name type="scientific">Aspergillus sclerotialis</name>
    <dbReference type="NCBI Taxonomy" id="2070753"/>
    <lineage>
        <taxon>Eukaryota</taxon>
        <taxon>Fungi</taxon>
        <taxon>Dikarya</taxon>
        <taxon>Ascomycota</taxon>
        <taxon>Pezizomycotina</taxon>
        <taxon>Eurotiomycetes</taxon>
        <taxon>Eurotiomycetidae</taxon>
        <taxon>Eurotiales</taxon>
        <taxon>Aspergillaceae</taxon>
        <taxon>Aspergillus</taxon>
        <taxon>Aspergillus subgen. Polypaecilum</taxon>
    </lineage>
</organism>
<dbReference type="Gene3D" id="3.40.120.10">
    <property type="entry name" value="Alpha-D-Glucose-1,6-Bisphosphate, subunit A, domain 3"/>
    <property type="match status" value="1"/>
</dbReference>
<gene>
    <name evidence="6" type="ORF">PHISCL_10526</name>
</gene>
<name>A0A3A2Z754_9EURO</name>
<feature type="non-terminal residue" evidence="6">
    <location>
        <position position="1"/>
    </location>
</feature>
<dbReference type="SUPFAM" id="SSF53738">
    <property type="entry name" value="Phosphoglucomutase, first 3 domains"/>
    <property type="match status" value="1"/>
</dbReference>
<evidence type="ECO:0000256" key="3">
    <source>
        <dbReference type="ARBA" id="ARBA00022842"/>
    </source>
</evidence>
<feature type="non-terminal residue" evidence="6">
    <location>
        <position position="106"/>
    </location>
</feature>
<sequence length="106" mass="11201">IQFGTAGLRGRMAAGFSCMNSLTVIQTSQGLAKYIRNSHPDVASDGVVIGHDARHNSAKFARLAANAFMAQAIPVWYYASPSITPTVPFGVTHFHAAAGIMITASH</sequence>
<dbReference type="OrthoDB" id="8300170at2759"/>
<dbReference type="GO" id="GO:0006166">
    <property type="term" value="P:purine ribonucleoside salvage"/>
    <property type="evidence" value="ECO:0007669"/>
    <property type="project" value="TreeGrafter"/>
</dbReference>
<keyword evidence="3" id="KW-0460">Magnesium</keyword>
<keyword evidence="4" id="KW-0413">Isomerase</keyword>
<dbReference type="AlphaFoldDB" id="A0A3A2Z754"/>
<dbReference type="GO" id="GO:0008973">
    <property type="term" value="F:phosphopentomutase activity"/>
    <property type="evidence" value="ECO:0007669"/>
    <property type="project" value="TreeGrafter"/>
</dbReference>
<dbReference type="GO" id="GO:0046872">
    <property type="term" value="F:metal ion binding"/>
    <property type="evidence" value="ECO:0007669"/>
    <property type="project" value="UniProtKB-KW"/>
</dbReference>
<dbReference type="STRING" id="2070753.A0A3A2Z754"/>
<dbReference type="Pfam" id="PF02878">
    <property type="entry name" value="PGM_PMM_I"/>
    <property type="match status" value="1"/>
</dbReference>
<evidence type="ECO:0000259" key="5">
    <source>
        <dbReference type="Pfam" id="PF02878"/>
    </source>
</evidence>
<dbReference type="InterPro" id="IPR016055">
    <property type="entry name" value="A-D-PHexomutase_a/b/a-I/II/III"/>
</dbReference>
<dbReference type="PANTHER" id="PTHR45745:SF1">
    <property type="entry name" value="PHOSPHOGLUCOMUTASE 2B-RELATED"/>
    <property type="match status" value="1"/>
</dbReference>
<dbReference type="PANTHER" id="PTHR45745">
    <property type="entry name" value="PHOSPHOMANNOMUTASE 45A"/>
    <property type="match status" value="1"/>
</dbReference>
<keyword evidence="7" id="KW-1185">Reference proteome</keyword>
<dbReference type="EMBL" id="MVGC01001547">
    <property type="protein sequence ID" value="RJE17137.1"/>
    <property type="molecule type" value="Genomic_DNA"/>
</dbReference>
<dbReference type="InterPro" id="IPR005844">
    <property type="entry name" value="A-D-PHexomutase_a/b/a-I"/>
</dbReference>
<proteinExistence type="inferred from homology"/>
<reference evidence="7" key="1">
    <citation type="submission" date="2017-02" db="EMBL/GenBank/DDBJ databases">
        <authorList>
            <person name="Tafer H."/>
            <person name="Lopandic K."/>
        </authorList>
    </citation>
    <scope>NUCLEOTIDE SEQUENCE [LARGE SCALE GENOMIC DNA]</scope>
    <source>
        <strain evidence="7">CBS 366.77</strain>
    </source>
</reference>
<evidence type="ECO:0000313" key="6">
    <source>
        <dbReference type="EMBL" id="RJE17137.1"/>
    </source>
</evidence>
<evidence type="ECO:0000256" key="2">
    <source>
        <dbReference type="ARBA" id="ARBA00022723"/>
    </source>
</evidence>
<protein>
    <submittedName>
        <fullName evidence="6">Phosphoglucomutase</fullName>
    </submittedName>
</protein>
<accession>A0A3A2Z754</accession>
<comment type="caution">
    <text evidence="6">The sequence shown here is derived from an EMBL/GenBank/DDBJ whole genome shotgun (WGS) entry which is preliminary data.</text>
</comment>
<evidence type="ECO:0000313" key="7">
    <source>
        <dbReference type="Proteomes" id="UP000266188"/>
    </source>
</evidence>
<feature type="domain" description="Alpha-D-phosphohexomutase alpha/beta/alpha" evidence="5">
    <location>
        <begin position="2"/>
        <end position="106"/>
    </location>
</feature>
<dbReference type="GO" id="GO:0005634">
    <property type="term" value="C:nucleus"/>
    <property type="evidence" value="ECO:0007669"/>
    <property type="project" value="TreeGrafter"/>
</dbReference>
<comment type="similarity">
    <text evidence="1">Belongs to the phosphohexose mutase family.</text>
</comment>
<dbReference type="GO" id="GO:0005975">
    <property type="term" value="P:carbohydrate metabolic process"/>
    <property type="evidence" value="ECO:0007669"/>
    <property type="project" value="InterPro"/>
</dbReference>
<evidence type="ECO:0000256" key="1">
    <source>
        <dbReference type="ARBA" id="ARBA00010231"/>
    </source>
</evidence>
<keyword evidence="2" id="KW-0479">Metal-binding</keyword>
<dbReference type="Proteomes" id="UP000266188">
    <property type="component" value="Unassembled WGS sequence"/>
</dbReference>
<evidence type="ECO:0000256" key="4">
    <source>
        <dbReference type="ARBA" id="ARBA00023235"/>
    </source>
</evidence>